<comment type="caution">
    <text evidence="3">The sequence shown here is derived from an EMBL/GenBank/DDBJ whole genome shotgun (WGS) entry which is preliminary data.</text>
</comment>
<evidence type="ECO:0000259" key="2">
    <source>
        <dbReference type="Pfam" id="PF01370"/>
    </source>
</evidence>
<feature type="domain" description="NAD-dependent epimerase/dehydratase" evidence="2">
    <location>
        <begin position="4"/>
        <end position="249"/>
    </location>
</feature>
<evidence type="ECO:0000313" key="3">
    <source>
        <dbReference type="EMBL" id="MFC2926615.1"/>
    </source>
</evidence>
<keyword evidence="1" id="KW-0520">NAD</keyword>
<dbReference type="PANTHER" id="PTHR43574">
    <property type="entry name" value="EPIMERASE-RELATED"/>
    <property type="match status" value="1"/>
</dbReference>
<organism evidence="3 4">
    <name type="scientific">Hyphobacterium vulgare</name>
    <dbReference type="NCBI Taxonomy" id="1736751"/>
    <lineage>
        <taxon>Bacteria</taxon>
        <taxon>Pseudomonadati</taxon>
        <taxon>Pseudomonadota</taxon>
        <taxon>Alphaproteobacteria</taxon>
        <taxon>Maricaulales</taxon>
        <taxon>Maricaulaceae</taxon>
        <taxon>Hyphobacterium</taxon>
    </lineage>
</organism>
<dbReference type="RefSeq" id="WP_343164745.1">
    <property type="nucleotide sequence ID" value="NZ_JBHRSV010000020.1"/>
</dbReference>
<evidence type="ECO:0000256" key="1">
    <source>
        <dbReference type="ARBA" id="ARBA00023027"/>
    </source>
</evidence>
<keyword evidence="4" id="KW-1185">Reference proteome</keyword>
<dbReference type="InterPro" id="IPR001509">
    <property type="entry name" value="Epimerase_deHydtase"/>
</dbReference>
<evidence type="ECO:0000313" key="4">
    <source>
        <dbReference type="Proteomes" id="UP001595379"/>
    </source>
</evidence>
<dbReference type="InterPro" id="IPR036291">
    <property type="entry name" value="NAD(P)-bd_dom_sf"/>
</dbReference>
<name>A0ABV6ZYM8_9PROT</name>
<protein>
    <submittedName>
        <fullName evidence="3">NAD-dependent epimerase/dehydratase family protein</fullName>
    </submittedName>
</protein>
<proteinExistence type="predicted"/>
<reference evidence="4" key="1">
    <citation type="journal article" date="2019" name="Int. J. Syst. Evol. Microbiol.">
        <title>The Global Catalogue of Microorganisms (GCM) 10K type strain sequencing project: providing services to taxonomists for standard genome sequencing and annotation.</title>
        <authorList>
            <consortium name="The Broad Institute Genomics Platform"/>
            <consortium name="The Broad Institute Genome Sequencing Center for Infectious Disease"/>
            <person name="Wu L."/>
            <person name="Ma J."/>
        </authorList>
    </citation>
    <scope>NUCLEOTIDE SEQUENCE [LARGE SCALE GENOMIC DNA]</scope>
    <source>
        <strain evidence="4">KCTC 52487</strain>
    </source>
</reference>
<gene>
    <name evidence="3" type="ORF">ACFOOR_10910</name>
</gene>
<dbReference type="PRINTS" id="PR01713">
    <property type="entry name" value="NUCEPIMERASE"/>
</dbReference>
<sequence>MASIIVTGAAGFIGFHACRRLVADGWSVTGVDCFNAYYDPALKRGRAEALQAEFGIAVRDLDIADDAALKALVLKLRPDRILHLAAQAGVRYGFDHPFEYEHSNLKGHLSVLEAARALGDGLGHLVYASSSSVYGEREGPFKESDPVDHPASLYAATKRAGEMMTESYVSLFGLPATGLRFFTVYGPWGRPDMAYFKFAEAIMEGRKLPLFDSGRGRRDFTYVDDVVECLARICADAPARKSHRIFNIGGSNPRPTTDLVKALESSLGRSAQIEHLPPQPGDVSLTYADTSALETAYAYKPVVKLEDGIARFADWYLGWRGEKARSLAG</sequence>
<dbReference type="Pfam" id="PF01370">
    <property type="entry name" value="Epimerase"/>
    <property type="match status" value="1"/>
</dbReference>
<accession>A0ABV6ZYM8</accession>
<dbReference type="Proteomes" id="UP001595379">
    <property type="component" value="Unassembled WGS sequence"/>
</dbReference>
<dbReference type="SUPFAM" id="SSF51735">
    <property type="entry name" value="NAD(P)-binding Rossmann-fold domains"/>
    <property type="match status" value="1"/>
</dbReference>
<dbReference type="EMBL" id="JBHRSV010000020">
    <property type="protein sequence ID" value="MFC2926615.1"/>
    <property type="molecule type" value="Genomic_DNA"/>
</dbReference>
<dbReference type="Gene3D" id="3.40.50.720">
    <property type="entry name" value="NAD(P)-binding Rossmann-like Domain"/>
    <property type="match status" value="1"/>
</dbReference>